<keyword evidence="4" id="KW-0560">Oxidoreductase</keyword>
<dbReference type="SUPFAM" id="SSF55103">
    <property type="entry name" value="FAD-linked oxidases, C-terminal domain"/>
    <property type="match status" value="1"/>
</dbReference>
<dbReference type="InterPro" id="IPR051914">
    <property type="entry name" value="FAD-linked_OxidoTrans_Type4"/>
</dbReference>
<evidence type="ECO:0000256" key="3">
    <source>
        <dbReference type="ARBA" id="ARBA00022827"/>
    </source>
</evidence>
<proteinExistence type="predicted"/>
<dbReference type="PROSITE" id="PS51387">
    <property type="entry name" value="FAD_PCMH"/>
    <property type="match status" value="1"/>
</dbReference>
<dbReference type="InterPro" id="IPR004113">
    <property type="entry name" value="FAD-bd_oxidored_4_C"/>
</dbReference>
<sequence length="461" mass="48722">MISYSPVTGPIIAQLQSRLSPGAIVTNPAEIEACATDASALHHRPELVVRAKTVADVQAVLALANSHRFPVIPRGGGSGLAGACLAHQGGVVLSTRDLNAIRSIDTANFTMEVEAGAISAQVREAAAAHDLFYPPDPAGMELSTIGGNAATDAGGPACVKYGTTRDYILGLEAVLPDGTLIATGVRTRKGVVGYDLTNLLVGCEGTLAVITALTLRLMPRPTATIGALCIFGSMGEAMRSVARIMAAGHLPSAIEFLDHRCLALIGELLPFSLPSGKPSLLLIELDGPAAQIAPEMDTVLALAKDEGAIHCRKAPNEQDRQQIWEVRRQVSLRIHDQAPLYIPEDVAVPLSRIAELVDVLPDYETRYGVEIFAFGHAGDGNIHLNITSQYPKERELAEAGVLALLKRVLAMGGTLSGEHGIGLAKKQFLPLELSPTSIGLQQGIKRLFDPNLILNPGKIFP</sequence>
<dbReference type="Gene3D" id="3.30.70.2190">
    <property type="match status" value="1"/>
</dbReference>
<reference evidence="6 7" key="1">
    <citation type="journal article" date="2011" name="Stand. Genomic Sci.">
        <title>Complete genome sequence of Desulfobulbus propionicus type strain (1pr3).</title>
        <authorList>
            <person name="Pagani I."/>
            <person name="Lapidus A."/>
            <person name="Nolan M."/>
            <person name="Lucas S."/>
            <person name="Hammon N."/>
            <person name="Deshpande S."/>
            <person name="Cheng J.F."/>
            <person name="Chertkov O."/>
            <person name="Davenport K."/>
            <person name="Tapia R."/>
            <person name="Han C."/>
            <person name="Goodwin L."/>
            <person name="Pitluck S."/>
            <person name="Liolios K."/>
            <person name="Mavromatis K."/>
            <person name="Ivanova N."/>
            <person name="Mikhailova N."/>
            <person name="Pati A."/>
            <person name="Chen A."/>
            <person name="Palaniappan K."/>
            <person name="Land M."/>
            <person name="Hauser L."/>
            <person name="Chang Y.J."/>
            <person name="Jeffries C.D."/>
            <person name="Detter J.C."/>
            <person name="Brambilla E."/>
            <person name="Kannan K.P."/>
            <person name="Djao O.D."/>
            <person name="Rohde M."/>
            <person name="Pukall R."/>
            <person name="Spring S."/>
            <person name="Goker M."/>
            <person name="Sikorski J."/>
            <person name="Woyke T."/>
            <person name="Bristow J."/>
            <person name="Eisen J.A."/>
            <person name="Markowitz V."/>
            <person name="Hugenholtz P."/>
            <person name="Kyrpides N.C."/>
            <person name="Klenk H.P."/>
        </authorList>
    </citation>
    <scope>NUCLEOTIDE SEQUENCE [LARGE SCALE GENOMIC DNA]</scope>
    <source>
        <strain evidence="7">ATCC 33891 / DSM 2032 / 1pr3</strain>
    </source>
</reference>
<dbReference type="Proteomes" id="UP000006365">
    <property type="component" value="Chromosome"/>
</dbReference>
<evidence type="ECO:0000259" key="5">
    <source>
        <dbReference type="PROSITE" id="PS51387"/>
    </source>
</evidence>
<feature type="domain" description="FAD-binding PCMH-type" evidence="5">
    <location>
        <begin position="41"/>
        <end position="220"/>
    </location>
</feature>
<dbReference type="FunFam" id="1.10.45.10:FF:000001">
    <property type="entry name" value="D-lactate dehydrogenase mitochondrial"/>
    <property type="match status" value="1"/>
</dbReference>
<evidence type="ECO:0000313" key="6">
    <source>
        <dbReference type="EMBL" id="ADW17158.1"/>
    </source>
</evidence>
<dbReference type="Gene3D" id="3.30.465.10">
    <property type="match status" value="1"/>
</dbReference>
<comment type="cofactor">
    <cofactor evidence="1">
        <name>FAD</name>
        <dbReference type="ChEBI" id="CHEBI:57692"/>
    </cofactor>
</comment>
<dbReference type="PANTHER" id="PTHR42934">
    <property type="entry name" value="GLYCOLATE OXIDASE SUBUNIT GLCD"/>
    <property type="match status" value="1"/>
</dbReference>
<dbReference type="Pfam" id="PF01565">
    <property type="entry name" value="FAD_binding_4"/>
    <property type="match status" value="1"/>
</dbReference>
<organism evidence="6 7">
    <name type="scientific">Desulfobulbus propionicus (strain ATCC 33891 / DSM 2032 / VKM B-1956 / 1pr3)</name>
    <dbReference type="NCBI Taxonomy" id="577650"/>
    <lineage>
        <taxon>Bacteria</taxon>
        <taxon>Pseudomonadati</taxon>
        <taxon>Thermodesulfobacteriota</taxon>
        <taxon>Desulfobulbia</taxon>
        <taxon>Desulfobulbales</taxon>
        <taxon>Desulfobulbaceae</taxon>
        <taxon>Desulfobulbus</taxon>
    </lineage>
</organism>
<evidence type="ECO:0000256" key="1">
    <source>
        <dbReference type="ARBA" id="ARBA00001974"/>
    </source>
</evidence>
<dbReference type="InterPro" id="IPR016166">
    <property type="entry name" value="FAD-bd_PCMH"/>
</dbReference>
<protein>
    <submittedName>
        <fullName evidence="6">FAD linked oxidase domain protein</fullName>
    </submittedName>
</protein>
<dbReference type="InterPro" id="IPR016171">
    <property type="entry name" value="Vanillyl_alc_oxidase_C-sub2"/>
</dbReference>
<dbReference type="PANTHER" id="PTHR42934:SF1">
    <property type="entry name" value="GLYCOLATE OXIDASE SUBUNIT GLCD"/>
    <property type="match status" value="1"/>
</dbReference>
<dbReference type="AlphaFoldDB" id="A0A7U3YKP3"/>
<keyword evidence="2" id="KW-0285">Flavoprotein</keyword>
<dbReference type="InterPro" id="IPR016169">
    <property type="entry name" value="FAD-bd_PCMH_sub2"/>
</dbReference>
<dbReference type="EMBL" id="CP002364">
    <property type="protein sequence ID" value="ADW17158.1"/>
    <property type="molecule type" value="Genomic_DNA"/>
</dbReference>
<dbReference type="InterPro" id="IPR036318">
    <property type="entry name" value="FAD-bd_PCMH-like_sf"/>
</dbReference>
<name>A0A7U3YKP3_DESPD</name>
<evidence type="ECO:0000313" key="7">
    <source>
        <dbReference type="Proteomes" id="UP000006365"/>
    </source>
</evidence>
<evidence type="ECO:0000256" key="2">
    <source>
        <dbReference type="ARBA" id="ARBA00022630"/>
    </source>
</evidence>
<dbReference type="Gene3D" id="3.30.70.2740">
    <property type="match status" value="1"/>
</dbReference>
<dbReference type="RefSeq" id="WP_015723702.1">
    <property type="nucleotide sequence ID" value="NC_014972.1"/>
</dbReference>
<keyword evidence="3" id="KW-0274">FAD</keyword>
<keyword evidence="7" id="KW-1185">Reference proteome</keyword>
<dbReference type="GO" id="GO:0071949">
    <property type="term" value="F:FAD binding"/>
    <property type="evidence" value="ECO:0007669"/>
    <property type="project" value="InterPro"/>
</dbReference>
<dbReference type="InterPro" id="IPR006094">
    <property type="entry name" value="Oxid_FAD_bind_N"/>
</dbReference>
<dbReference type="SUPFAM" id="SSF56176">
    <property type="entry name" value="FAD-binding/transporter-associated domain-like"/>
    <property type="match status" value="1"/>
</dbReference>
<dbReference type="Gene3D" id="1.10.45.10">
    <property type="entry name" value="Vanillyl-alcohol Oxidase, Chain A, domain 4"/>
    <property type="match status" value="1"/>
</dbReference>
<evidence type="ECO:0000256" key="4">
    <source>
        <dbReference type="ARBA" id="ARBA00023002"/>
    </source>
</evidence>
<dbReference type="InterPro" id="IPR016164">
    <property type="entry name" value="FAD-linked_Oxase-like_C"/>
</dbReference>
<gene>
    <name evidence="6" type="ordered locus">Despr_0984</name>
</gene>
<dbReference type="KEGG" id="dpr:Despr_0984"/>
<dbReference type="GO" id="GO:0016491">
    <property type="term" value="F:oxidoreductase activity"/>
    <property type="evidence" value="ECO:0007669"/>
    <property type="project" value="UniProtKB-KW"/>
</dbReference>
<accession>A0A7U3YKP3</accession>
<dbReference type="Pfam" id="PF02913">
    <property type="entry name" value="FAD-oxidase_C"/>
    <property type="match status" value="1"/>
</dbReference>